<comment type="catalytic activity">
    <reaction evidence="1">
        <text>a beta-lactam + H2O = a substituted beta-amino acid</text>
        <dbReference type="Rhea" id="RHEA:20401"/>
        <dbReference type="ChEBI" id="CHEBI:15377"/>
        <dbReference type="ChEBI" id="CHEBI:35627"/>
        <dbReference type="ChEBI" id="CHEBI:140347"/>
        <dbReference type="EC" id="3.5.2.6"/>
    </reaction>
</comment>
<accession>A0ABZ2KNP6</accession>
<evidence type="ECO:0000256" key="3">
    <source>
        <dbReference type="ARBA" id="ARBA00012865"/>
    </source>
</evidence>
<dbReference type="EMBL" id="CP089982">
    <property type="protein sequence ID" value="WXB00273.1"/>
    <property type="molecule type" value="Genomic_DNA"/>
</dbReference>
<dbReference type="Proteomes" id="UP001379533">
    <property type="component" value="Chromosome"/>
</dbReference>
<evidence type="ECO:0000313" key="5">
    <source>
        <dbReference type="EMBL" id="WXB00273.1"/>
    </source>
</evidence>
<dbReference type="RefSeq" id="WP_394850913.1">
    <property type="nucleotide sequence ID" value="NZ_CP089982.1"/>
</dbReference>
<evidence type="ECO:0000259" key="4">
    <source>
        <dbReference type="Pfam" id="PF13354"/>
    </source>
</evidence>
<name>A0ABZ2KNP6_9BACT</name>
<sequence length="306" mass="32974">MRTALQHGLTLALSCGLVCAPACSQQKKEKANAIPLQAVLDRLGPECGQYSPGTDCGLAVRDLTSGETASYRGGAYYASASTVKALWVAAALADVGLEKVQPYVRAIFVDSDNSASGSVIDLLASPDRINTFTWQTLGVNDIGFCHWNYDHKRVAENCPQGPRKGHNFITADAAVGFLTALWEKRALNEANTQKLLEWMKLSPRQGYGGWLGTQLPEAARATMHHKAGWLPPVESPENSNANEIGIVEVPGGHVYAVALLLNGAPSQESYDQKQLPTLEYTSCVIYHAVAKDQPDPFGACRHPSLN</sequence>
<keyword evidence="6" id="KW-1185">Reference proteome</keyword>
<dbReference type="GO" id="GO:0016787">
    <property type="term" value="F:hydrolase activity"/>
    <property type="evidence" value="ECO:0007669"/>
    <property type="project" value="UniProtKB-KW"/>
</dbReference>
<evidence type="ECO:0000256" key="1">
    <source>
        <dbReference type="ARBA" id="ARBA00001526"/>
    </source>
</evidence>
<organism evidence="5 6">
    <name type="scientific">Pendulispora brunnea</name>
    <dbReference type="NCBI Taxonomy" id="2905690"/>
    <lineage>
        <taxon>Bacteria</taxon>
        <taxon>Pseudomonadati</taxon>
        <taxon>Myxococcota</taxon>
        <taxon>Myxococcia</taxon>
        <taxon>Myxococcales</taxon>
        <taxon>Sorangiineae</taxon>
        <taxon>Pendulisporaceae</taxon>
        <taxon>Pendulispora</taxon>
    </lineage>
</organism>
<dbReference type="PROSITE" id="PS51257">
    <property type="entry name" value="PROKAR_LIPOPROTEIN"/>
    <property type="match status" value="1"/>
</dbReference>
<dbReference type="SUPFAM" id="SSF56601">
    <property type="entry name" value="beta-lactamase/transpeptidase-like"/>
    <property type="match status" value="1"/>
</dbReference>
<evidence type="ECO:0000256" key="2">
    <source>
        <dbReference type="ARBA" id="ARBA00009009"/>
    </source>
</evidence>
<dbReference type="InterPro" id="IPR045155">
    <property type="entry name" value="Beta-lactam_cat"/>
</dbReference>
<dbReference type="PANTHER" id="PTHR35333">
    <property type="entry name" value="BETA-LACTAMASE"/>
    <property type="match status" value="1"/>
</dbReference>
<gene>
    <name evidence="5" type="ORF">LZC95_45080</name>
</gene>
<dbReference type="InterPro" id="IPR000871">
    <property type="entry name" value="Beta-lactam_class-A"/>
</dbReference>
<feature type="domain" description="Beta-lactamase class A catalytic" evidence="4">
    <location>
        <begin position="104"/>
        <end position="260"/>
    </location>
</feature>
<dbReference type="Pfam" id="PF13354">
    <property type="entry name" value="Beta-lactamase2"/>
    <property type="match status" value="1"/>
</dbReference>
<keyword evidence="5" id="KW-0378">Hydrolase</keyword>
<dbReference type="PANTHER" id="PTHR35333:SF3">
    <property type="entry name" value="BETA-LACTAMASE-TYPE TRANSPEPTIDASE FOLD CONTAINING PROTEIN"/>
    <property type="match status" value="1"/>
</dbReference>
<comment type="similarity">
    <text evidence="2">Belongs to the class-A beta-lactamase family.</text>
</comment>
<evidence type="ECO:0000313" key="6">
    <source>
        <dbReference type="Proteomes" id="UP001379533"/>
    </source>
</evidence>
<dbReference type="EC" id="3.5.2.6" evidence="3"/>
<dbReference type="InterPro" id="IPR012338">
    <property type="entry name" value="Beta-lactam/transpept-like"/>
</dbReference>
<proteinExistence type="inferred from homology"/>
<reference evidence="5 6" key="1">
    <citation type="submission" date="2021-12" db="EMBL/GenBank/DDBJ databases">
        <title>Discovery of the Pendulisporaceae a myxobacterial family with distinct sporulation behavior and unique specialized metabolism.</title>
        <authorList>
            <person name="Garcia R."/>
            <person name="Popoff A."/>
            <person name="Bader C.D."/>
            <person name="Loehr J."/>
            <person name="Walesch S."/>
            <person name="Walt C."/>
            <person name="Boldt J."/>
            <person name="Bunk B."/>
            <person name="Haeckl F.J.F.P.J."/>
            <person name="Gunesch A.P."/>
            <person name="Birkelbach J."/>
            <person name="Nuebel U."/>
            <person name="Pietschmann T."/>
            <person name="Bach T."/>
            <person name="Mueller R."/>
        </authorList>
    </citation>
    <scope>NUCLEOTIDE SEQUENCE [LARGE SCALE GENOMIC DNA]</scope>
    <source>
        <strain evidence="5 6">MSr12523</strain>
    </source>
</reference>
<dbReference type="Gene3D" id="3.40.710.10">
    <property type="entry name" value="DD-peptidase/beta-lactamase superfamily"/>
    <property type="match status" value="1"/>
</dbReference>
<protein>
    <recommendedName>
        <fullName evidence="3">beta-lactamase</fullName>
        <ecNumber evidence="3">3.5.2.6</ecNumber>
    </recommendedName>
</protein>